<reference evidence="2" key="1">
    <citation type="journal article" date="2019" name="Int. J. Syst. Evol. Microbiol.">
        <title>The Global Catalogue of Microorganisms (GCM) 10K type strain sequencing project: providing services to taxonomists for standard genome sequencing and annotation.</title>
        <authorList>
            <consortium name="The Broad Institute Genomics Platform"/>
            <consortium name="The Broad Institute Genome Sequencing Center for Infectious Disease"/>
            <person name="Wu L."/>
            <person name="Ma J."/>
        </authorList>
    </citation>
    <scope>NUCLEOTIDE SEQUENCE [LARGE SCALE GENOMIC DNA]</scope>
    <source>
        <strain evidence="2">CGMCC 1.16326</strain>
    </source>
</reference>
<sequence>MHHRAGIVRPEAGFIQTSRLGSRFRPMRVPGLWAAADGRGERLDYRNVEGRAPASGDRHQVFGPDAHRQLAGSLRRRLAAAGRVQSRIGDGIRQDVHLRAVGEAADTRFSRNDTWNSTRNFRGLTGVEYAIMRMNAAKNERDFKPLVRRCG</sequence>
<organism evidence="1 2">
    <name type="scientific">Bosea vestrisii</name>
    <dbReference type="NCBI Taxonomy" id="151416"/>
    <lineage>
        <taxon>Bacteria</taxon>
        <taxon>Pseudomonadati</taxon>
        <taxon>Pseudomonadota</taxon>
        <taxon>Alphaproteobacteria</taxon>
        <taxon>Hyphomicrobiales</taxon>
        <taxon>Boseaceae</taxon>
        <taxon>Bosea</taxon>
    </lineage>
</organism>
<keyword evidence="2" id="KW-1185">Reference proteome</keyword>
<dbReference type="Proteomes" id="UP001596104">
    <property type="component" value="Unassembled WGS sequence"/>
</dbReference>
<evidence type="ECO:0000313" key="1">
    <source>
        <dbReference type="EMBL" id="MFC5392172.1"/>
    </source>
</evidence>
<protein>
    <submittedName>
        <fullName evidence="1">Uncharacterized protein</fullName>
    </submittedName>
</protein>
<name>A0ABW0H6A5_9HYPH</name>
<dbReference type="RefSeq" id="WP_377006890.1">
    <property type="nucleotide sequence ID" value="NZ_JBHSLV010000008.1"/>
</dbReference>
<comment type="caution">
    <text evidence="1">The sequence shown here is derived from an EMBL/GenBank/DDBJ whole genome shotgun (WGS) entry which is preliminary data.</text>
</comment>
<accession>A0ABW0H6A5</accession>
<proteinExistence type="predicted"/>
<gene>
    <name evidence="1" type="ORF">ACFPPC_05885</name>
</gene>
<evidence type="ECO:0000313" key="2">
    <source>
        <dbReference type="Proteomes" id="UP001596104"/>
    </source>
</evidence>
<dbReference type="EMBL" id="JBHSLV010000008">
    <property type="protein sequence ID" value="MFC5392172.1"/>
    <property type="molecule type" value="Genomic_DNA"/>
</dbReference>